<dbReference type="EMBL" id="CP059343">
    <property type="protein sequence ID" value="QMS56834.1"/>
    <property type="molecule type" value="Genomic_DNA"/>
</dbReference>
<feature type="domain" description="UvrD-like helicase ATP-binding" evidence="7">
    <location>
        <begin position="184"/>
        <end position="596"/>
    </location>
</feature>
<dbReference type="PROSITE" id="PS51198">
    <property type="entry name" value="UVRD_HELICASE_ATP_BIND"/>
    <property type="match status" value="1"/>
</dbReference>
<dbReference type="GO" id="GO:0003677">
    <property type="term" value="F:DNA binding"/>
    <property type="evidence" value="ECO:0007669"/>
    <property type="project" value="InterPro"/>
</dbReference>
<dbReference type="InterPro" id="IPR027417">
    <property type="entry name" value="P-loop_NTPase"/>
</dbReference>
<dbReference type="AlphaFoldDB" id="A0A7D7PS94"/>
<feature type="binding site" evidence="5">
    <location>
        <begin position="205"/>
        <end position="212"/>
    </location>
    <ligand>
        <name>ATP</name>
        <dbReference type="ChEBI" id="CHEBI:30616"/>
    </ligand>
</feature>
<evidence type="ECO:0000313" key="8">
    <source>
        <dbReference type="EMBL" id="QMS56834.1"/>
    </source>
</evidence>
<dbReference type="GO" id="GO:0005829">
    <property type="term" value="C:cytosol"/>
    <property type="evidence" value="ECO:0007669"/>
    <property type="project" value="TreeGrafter"/>
</dbReference>
<keyword evidence="2 5" id="KW-0378">Hydrolase</keyword>
<evidence type="ECO:0000259" key="7">
    <source>
        <dbReference type="PROSITE" id="PS51198"/>
    </source>
</evidence>
<dbReference type="Proteomes" id="UP000216825">
    <property type="component" value="Chromosome"/>
</dbReference>
<dbReference type="GO" id="GO:0000725">
    <property type="term" value="P:recombinational repair"/>
    <property type="evidence" value="ECO:0007669"/>
    <property type="project" value="TreeGrafter"/>
</dbReference>
<dbReference type="GO" id="GO:0016787">
    <property type="term" value="F:hydrolase activity"/>
    <property type="evidence" value="ECO:0007669"/>
    <property type="project" value="UniProtKB-UniRule"/>
</dbReference>
<evidence type="ECO:0000256" key="6">
    <source>
        <dbReference type="SAM" id="MobiDB-lite"/>
    </source>
</evidence>
<dbReference type="Gene3D" id="3.40.50.300">
    <property type="entry name" value="P-loop containing nucleotide triphosphate hydrolases"/>
    <property type="match status" value="3"/>
</dbReference>
<name>A0A7D7PS94_KOCVA</name>
<evidence type="ECO:0000256" key="4">
    <source>
        <dbReference type="ARBA" id="ARBA00022840"/>
    </source>
</evidence>
<keyword evidence="9" id="KW-1185">Reference proteome</keyword>
<gene>
    <name evidence="8" type="primary">helD</name>
    <name evidence="8" type="ORF">CIB50_0001553</name>
</gene>
<dbReference type="GO" id="GO:0043138">
    <property type="term" value="F:3'-5' DNA helicase activity"/>
    <property type="evidence" value="ECO:0007669"/>
    <property type="project" value="TreeGrafter"/>
</dbReference>
<dbReference type="PANTHER" id="PTHR11070">
    <property type="entry name" value="UVRD / RECB / PCRA DNA HELICASE FAMILY MEMBER"/>
    <property type="match status" value="1"/>
</dbReference>
<dbReference type="GO" id="GO:0005524">
    <property type="term" value="F:ATP binding"/>
    <property type="evidence" value="ECO:0007669"/>
    <property type="project" value="UniProtKB-UniRule"/>
</dbReference>
<keyword evidence="3 5" id="KW-0347">Helicase</keyword>
<sequence>MEDSAAVDVSRQLEDERRYVAGAYARLDELRELSDRELRKVRTTHFGGGHQARSERDAFATYYEDRLAQLNSVDERLVFGRLDTAGGERHYVGRLGLATEDHQRLVLDWRAREAGAFYQATAANPMDLVRRRHLIMDGREVTALEDDVFDPEALSGDDVVHGEGALIAALNSERTGRMTDIVATIQAEQDRIIRAPLSGVRVVQGGPGTGKTAVALHRAAYLLYEHRERLAKSGVLIVGPSSSFLWYIERVLPALGETGVVMSSLADLYPGVHGTVEEDPWVARWKSGLHMVDVVRRAVADRQKLPERTQWLSVDGHTVKLDRALVRRARERARATGKPHNEARETFVKVVVKELADALGAELNEKSGSTMDRSYLREDLRQSREVRIALNLLWLPLTPQQLVSQLFGKERYLRSAAPDLTDEQVARLLRPVDAPLTVADVALLDEAAELLGDFDTAGIKVRGDRAVEERKAQESAQKALETMAEGFEDIGAQGVVTVEQLTAFNAEAPHRVTAAEAASSDRTWAYGHVVVDEAQELSPMQWRVLMRRCPLKSFTVVGDIAQAGNAAAATTWQGALEPFVGERFTLEELTVNYRTPQPIADAAVRVARAAGLTVSHPTAVRDGDPPVLVPAASDDAVTEEVVASVGRELELLSGGLVGVVCPGRRIAAVGSALERAFPGLVAAGMRSLDRRIMVLTPWDAKGLEFDSVVVVEPAEIEADPSGGPGNLYVAMTRPTQRLYLVAAHSMPAGVEPAETDAATHGGAPAGADEAAGGVQHTAPGGVQHTAPGGDDGAAASGVVGAPRA</sequence>
<evidence type="ECO:0000256" key="1">
    <source>
        <dbReference type="ARBA" id="ARBA00022741"/>
    </source>
</evidence>
<evidence type="ECO:0000256" key="2">
    <source>
        <dbReference type="ARBA" id="ARBA00022801"/>
    </source>
</evidence>
<dbReference type="KEGG" id="kvr:CIB50_0001553"/>
<keyword evidence="1 5" id="KW-0547">Nucleotide-binding</keyword>
<protein>
    <submittedName>
        <fullName evidence="8">DNA helicase IV</fullName>
        <ecNumber evidence="8">3.6.4.12</ecNumber>
    </submittedName>
</protein>
<reference evidence="9" key="1">
    <citation type="submission" date="2017-08" db="EMBL/GenBank/DDBJ databases">
        <title>Draft Genome Sequence of Kocuria varians 80.</title>
        <authorList>
            <person name="Minaev M."/>
            <person name="Kurbakov K.A."/>
            <person name="Solodovnikova G.I."/>
            <person name="Kuznetsova O.A."/>
            <person name="Lisitsyn A.B."/>
        </authorList>
    </citation>
    <scope>NUCLEOTIDE SEQUENCE [LARGE SCALE GENOMIC DNA]</scope>
    <source>
        <strain evidence="9">80</strain>
    </source>
</reference>
<evidence type="ECO:0000256" key="5">
    <source>
        <dbReference type="PROSITE-ProRule" id="PRU00560"/>
    </source>
</evidence>
<feature type="compositionally biased region" description="Low complexity" evidence="6">
    <location>
        <begin position="786"/>
        <end position="804"/>
    </location>
</feature>
<reference evidence="8 9" key="2">
    <citation type="submission" date="2020-07" db="EMBL/GenBank/DDBJ databases">
        <title>Genome of starter culture bacteria Kocuria salsicia reveals its technological properties and safety for usage in meat industry.</title>
        <authorList>
            <person name="Michael M."/>
            <person name="Konstantin K."/>
            <person name="Evgenii K."/>
            <person name="Galina S."/>
            <person name="Oksana K."/>
            <person name="Andrei L."/>
        </authorList>
    </citation>
    <scope>NUCLEOTIDE SEQUENCE [LARGE SCALE GENOMIC DNA]</scope>
    <source>
        <strain evidence="8 9">80</strain>
    </source>
</reference>
<feature type="compositionally biased region" description="Low complexity" evidence="6">
    <location>
        <begin position="761"/>
        <end position="773"/>
    </location>
</feature>
<evidence type="ECO:0000313" key="9">
    <source>
        <dbReference type="Proteomes" id="UP000216825"/>
    </source>
</evidence>
<dbReference type="InterPro" id="IPR014016">
    <property type="entry name" value="UvrD-like_ATP-bd"/>
</dbReference>
<dbReference type="EC" id="3.6.4.12" evidence="8"/>
<feature type="region of interest" description="Disordered" evidence="6">
    <location>
        <begin position="751"/>
        <end position="804"/>
    </location>
</feature>
<keyword evidence="4 5" id="KW-0067">ATP-binding</keyword>
<proteinExistence type="predicted"/>
<organism evidence="8 9">
    <name type="scientific">Kocuria varians</name>
    <name type="common">Micrococcus varians</name>
    <dbReference type="NCBI Taxonomy" id="1272"/>
    <lineage>
        <taxon>Bacteria</taxon>
        <taxon>Bacillati</taxon>
        <taxon>Actinomycetota</taxon>
        <taxon>Actinomycetes</taxon>
        <taxon>Micrococcales</taxon>
        <taxon>Micrococcaceae</taxon>
        <taxon>Kocuria</taxon>
    </lineage>
</organism>
<evidence type="ECO:0000256" key="3">
    <source>
        <dbReference type="ARBA" id="ARBA00022806"/>
    </source>
</evidence>
<accession>A0A7D7PS94</accession>
<dbReference type="InterPro" id="IPR000212">
    <property type="entry name" value="DNA_helicase_UvrD/REP"/>
</dbReference>
<dbReference type="PANTHER" id="PTHR11070:SF45">
    <property type="entry name" value="DNA 3'-5' HELICASE"/>
    <property type="match status" value="1"/>
</dbReference>
<dbReference type="RefSeq" id="WP_396350881.1">
    <property type="nucleotide sequence ID" value="NZ_CP059343.1"/>
</dbReference>
<dbReference type="SUPFAM" id="SSF52540">
    <property type="entry name" value="P-loop containing nucleoside triphosphate hydrolases"/>
    <property type="match status" value="1"/>
</dbReference>